<proteinExistence type="predicted"/>
<gene>
    <name evidence="2" type="ORF">Ae201684_017458</name>
</gene>
<evidence type="ECO:0000313" key="2">
    <source>
        <dbReference type="EMBL" id="KAF0723683.1"/>
    </source>
</evidence>
<feature type="compositionally biased region" description="Basic and acidic residues" evidence="1">
    <location>
        <begin position="9"/>
        <end position="20"/>
    </location>
</feature>
<sequence length="119" mass="13570">MRCFYTRPEPTHTLKHDEFHSPTASSIPSDIVLKKDPKSKAGPTPATSALLDNLFCIAAANFEAKFPVDCSYKMEEYICHEADRVEEKGKEIVMTVKKKSSKRRTQSEQLEPRRREAVN</sequence>
<feature type="compositionally biased region" description="Basic and acidic residues" evidence="1">
    <location>
        <begin position="110"/>
        <end position="119"/>
    </location>
</feature>
<evidence type="ECO:0000256" key="1">
    <source>
        <dbReference type="SAM" id="MobiDB-lite"/>
    </source>
</evidence>
<comment type="caution">
    <text evidence="2">The sequence shown here is derived from an EMBL/GenBank/DDBJ whole genome shotgun (WGS) entry which is preliminary data.</text>
</comment>
<keyword evidence="3" id="KW-1185">Reference proteome</keyword>
<protein>
    <submittedName>
        <fullName evidence="2">Uncharacterized protein</fullName>
    </submittedName>
</protein>
<dbReference type="EMBL" id="VJMJ01000297">
    <property type="protein sequence ID" value="KAF0723683.1"/>
    <property type="molecule type" value="Genomic_DNA"/>
</dbReference>
<name>A0A6G0W911_9STRA</name>
<accession>A0A6G0W911</accession>
<dbReference type="AlphaFoldDB" id="A0A6G0W911"/>
<reference evidence="2 3" key="1">
    <citation type="submission" date="2019-07" db="EMBL/GenBank/DDBJ databases">
        <title>Genomics analysis of Aphanomyces spp. identifies a new class of oomycete effector associated with host adaptation.</title>
        <authorList>
            <person name="Gaulin E."/>
        </authorList>
    </citation>
    <scope>NUCLEOTIDE SEQUENCE [LARGE SCALE GENOMIC DNA]</scope>
    <source>
        <strain evidence="2 3">ATCC 201684</strain>
    </source>
</reference>
<feature type="region of interest" description="Disordered" evidence="1">
    <location>
        <begin position="1"/>
        <end position="44"/>
    </location>
</feature>
<evidence type="ECO:0000313" key="3">
    <source>
        <dbReference type="Proteomes" id="UP000481153"/>
    </source>
</evidence>
<organism evidence="2 3">
    <name type="scientific">Aphanomyces euteiches</name>
    <dbReference type="NCBI Taxonomy" id="100861"/>
    <lineage>
        <taxon>Eukaryota</taxon>
        <taxon>Sar</taxon>
        <taxon>Stramenopiles</taxon>
        <taxon>Oomycota</taxon>
        <taxon>Saprolegniomycetes</taxon>
        <taxon>Saprolegniales</taxon>
        <taxon>Verrucalvaceae</taxon>
        <taxon>Aphanomyces</taxon>
    </lineage>
</organism>
<feature type="region of interest" description="Disordered" evidence="1">
    <location>
        <begin position="96"/>
        <end position="119"/>
    </location>
</feature>
<dbReference type="Proteomes" id="UP000481153">
    <property type="component" value="Unassembled WGS sequence"/>
</dbReference>